<protein>
    <submittedName>
        <fullName evidence="2">Mo-dependent nitrogenase C-terminal domain-containing protein</fullName>
    </submittedName>
</protein>
<dbReference type="Proteomes" id="UP001576776">
    <property type="component" value="Unassembled WGS sequence"/>
</dbReference>
<feature type="domain" description="Mo-dependent nitrogenase C-terminal" evidence="1">
    <location>
        <begin position="41"/>
        <end position="123"/>
    </location>
</feature>
<organism evidence="2 3">
    <name type="scientific">Floridaenema fluviatile BLCC-F154</name>
    <dbReference type="NCBI Taxonomy" id="3153640"/>
    <lineage>
        <taxon>Bacteria</taxon>
        <taxon>Bacillati</taxon>
        <taxon>Cyanobacteriota</taxon>
        <taxon>Cyanophyceae</taxon>
        <taxon>Oscillatoriophycideae</taxon>
        <taxon>Aerosakkonematales</taxon>
        <taxon>Aerosakkonemataceae</taxon>
        <taxon>Floridanema</taxon>
        <taxon>Floridanema fluviatile</taxon>
    </lineage>
</organism>
<sequence length="123" mass="14317">MNVSHSTIEDRSVSTWIWTEPGNIAVENQGNHHRSKRRFDLLQPLRQVLDNMDVRDPELAHRLCEMIPAQCPFERDVKLFGCTLFHIPPLCKLNPLYEEVSNLRFRALCYLADECGEDVSLYC</sequence>
<proteinExistence type="predicted"/>
<dbReference type="InterPro" id="IPR009717">
    <property type="entry name" value="Mo-dep_Nase_C"/>
</dbReference>
<reference evidence="2 3" key="1">
    <citation type="submission" date="2024-09" db="EMBL/GenBank/DDBJ databases">
        <title>Floridaenema gen nov. (Aerosakkonemataceae, Aerosakkonematales ord. nov., Cyanobacteria) from benthic tropical and subtropical fresh waters, with the description of four new species.</title>
        <authorList>
            <person name="Moretto J.A."/>
            <person name="Berthold D.E."/>
            <person name="Lefler F.W."/>
            <person name="Huang I.-S."/>
            <person name="Laughinghouse H. IV."/>
        </authorList>
    </citation>
    <scope>NUCLEOTIDE SEQUENCE [LARGE SCALE GENOMIC DNA]</scope>
    <source>
        <strain evidence="2 3">BLCC-F154</strain>
    </source>
</reference>
<dbReference type="EMBL" id="JBHFNS010000058">
    <property type="protein sequence ID" value="MFB2936547.1"/>
    <property type="molecule type" value="Genomic_DNA"/>
</dbReference>
<name>A0ABV4YCJ9_9CYAN</name>
<comment type="caution">
    <text evidence="2">The sequence shown here is derived from an EMBL/GenBank/DDBJ whole genome shotgun (WGS) entry which is preliminary data.</text>
</comment>
<evidence type="ECO:0000313" key="2">
    <source>
        <dbReference type="EMBL" id="MFB2936547.1"/>
    </source>
</evidence>
<keyword evidence="3" id="KW-1185">Reference proteome</keyword>
<gene>
    <name evidence="2" type="ORF">ACE1B6_14955</name>
</gene>
<accession>A0ABV4YCJ9</accession>
<evidence type="ECO:0000313" key="3">
    <source>
        <dbReference type="Proteomes" id="UP001576776"/>
    </source>
</evidence>
<dbReference type="RefSeq" id="WP_413258041.1">
    <property type="nucleotide sequence ID" value="NZ_JBHFNS010000058.1"/>
</dbReference>
<dbReference type="Pfam" id="PF06967">
    <property type="entry name" value="Mo-nitro_C"/>
    <property type="match status" value="1"/>
</dbReference>
<evidence type="ECO:0000259" key="1">
    <source>
        <dbReference type="Pfam" id="PF06967"/>
    </source>
</evidence>